<accession>A0A1T4XXP8</accession>
<dbReference type="PANTHER" id="PTHR22935">
    <property type="entry name" value="PENICILLIN-BINDING PROTEIN"/>
    <property type="match status" value="1"/>
</dbReference>
<dbReference type="InterPro" id="IPR012338">
    <property type="entry name" value="Beta-lactam/transpept-like"/>
</dbReference>
<comment type="similarity">
    <text evidence="1">Belongs to the beta-lactamase family.</text>
</comment>
<dbReference type="AlphaFoldDB" id="A0A1T4XXP8"/>
<feature type="domain" description="Beta-lactamase-related" evidence="2">
    <location>
        <begin position="30"/>
        <end position="333"/>
    </location>
</feature>
<dbReference type="EMBL" id="FUYE01000006">
    <property type="protein sequence ID" value="SKA94349.1"/>
    <property type="molecule type" value="Genomic_DNA"/>
</dbReference>
<dbReference type="Gene3D" id="3.40.710.10">
    <property type="entry name" value="DD-peptidase/beta-lactamase superfamily"/>
    <property type="match status" value="1"/>
</dbReference>
<organism evidence="3 4">
    <name type="scientific">Prosthecobacter debontii</name>
    <dbReference type="NCBI Taxonomy" id="48467"/>
    <lineage>
        <taxon>Bacteria</taxon>
        <taxon>Pseudomonadati</taxon>
        <taxon>Verrucomicrobiota</taxon>
        <taxon>Verrucomicrobiia</taxon>
        <taxon>Verrucomicrobiales</taxon>
        <taxon>Verrucomicrobiaceae</taxon>
        <taxon>Prosthecobacter</taxon>
    </lineage>
</organism>
<evidence type="ECO:0000256" key="1">
    <source>
        <dbReference type="ARBA" id="ARBA00038473"/>
    </source>
</evidence>
<dbReference type="Proteomes" id="UP000190774">
    <property type="component" value="Unassembled WGS sequence"/>
</dbReference>
<proteinExistence type="inferred from homology"/>
<sequence>MLTLSNLTYGADLPLPQVAAKVVSRLPAGGIVTGESLQGKVTYSGHAAPGGEAKDYHENVLFEIGSITKVFTGLLLAQAVVEGKVTLETPISKLLDPGLTFADPKIAAITLKQLSTHTSGLPRLPSNHGSGVRQDDPYVAYDMKLLIDYLSTAKLDGEGPFPCQYSNLGVGLLGSLLGRVYGLSWEEAVIQKICLPLGLKNTRMTFPTSSLPLAPPFEGKKPVSSWHFDAVAGAGALRSTAADLIAFGQAIAHADQTSLAQAFALAMQPQAVAPGGQIGLNLFIGKRDGAEVYHHNGGTGGYRSALQVIPAKDIVRVVLINNAEMDADGLIARTRQAGPRVMPAEGTLTPEQLPDYLGVYDLDREARFTVISHQNQLWCRLTGQAFLRLFPKKDAPNRFFYKAVDAEVQFTREAGEVTALTLFQNGRELTAKRTAQPVPAILLHTADELKPYTGTYHLMGLKPFEITLRGNTLFAKLAEQPPVPIFDLGNDRFEYDVVEASLTFSRNEKGEILGFTLLQNGLPVPAVRGK</sequence>
<dbReference type="PANTHER" id="PTHR22935:SF95">
    <property type="entry name" value="BETA-LACTAMASE-LIKE 1-RELATED"/>
    <property type="match status" value="1"/>
</dbReference>
<reference evidence="4" key="1">
    <citation type="submission" date="2017-02" db="EMBL/GenBank/DDBJ databases">
        <authorList>
            <person name="Varghese N."/>
            <person name="Submissions S."/>
        </authorList>
    </citation>
    <scope>NUCLEOTIDE SEQUENCE [LARGE SCALE GENOMIC DNA]</scope>
    <source>
        <strain evidence="4">ATCC 700200</strain>
    </source>
</reference>
<dbReference type="RefSeq" id="WP_078813358.1">
    <property type="nucleotide sequence ID" value="NZ_FUYE01000006.1"/>
</dbReference>
<evidence type="ECO:0000313" key="4">
    <source>
        <dbReference type="Proteomes" id="UP000190774"/>
    </source>
</evidence>
<dbReference type="InterPro" id="IPR051478">
    <property type="entry name" value="Beta-lactamase-like_AB/R"/>
</dbReference>
<keyword evidence="4" id="KW-1185">Reference proteome</keyword>
<protein>
    <submittedName>
        <fullName evidence="3">CubicO group peptidase, beta-lactamase class C family</fullName>
    </submittedName>
</protein>
<name>A0A1T4XXP8_9BACT</name>
<evidence type="ECO:0000313" key="3">
    <source>
        <dbReference type="EMBL" id="SKA94349.1"/>
    </source>
</evidence>
<dbReference type="InterPro" id="IPR001466">
    <property type="entry name" value="Beta-lactam-related"/>
</dbReference>
<dbReference type="Pfam" id="PF00144">
    <property type="entry name" value="Beta-lactamase"/>
    <property type="match status" value="1"/>
</dbReference>
<evidence type="ECO:0000259" key="2">
    <source>
        <dbReference type="Pfam" id="PF00144"/>
    </source>
</evidence>
<dbReference type="OrthoDB" id="9803467at2"/>
<dbReference type="STRING" id="48467.SAMN02745166_02144"/>
<gene>
    <name evidence="3" type="ORF">SAMN02745166_02144</name>
</gene>
<dbReference type="SUPFAM" id="SSF56601">
    <property type="entry name" value="beta-lactamase/transpeptidase-like"/>
    <property type="match status" value="1"/>
</dbReference>